<protein>
    <submittedName>
        <fullName evidence="2">Uncharacterized protein</fullName>
    </submittedName>
</protein>
<organism evidence="2 3">
    <name type="scientific">Tuber magnatum</name>
    <name type="common">white Piedmont truffle</name>
    <dbReference type="NCBI Taxonomy" id="42249"/>
    <lineage>
        <taxon>Eukaryota</taxon>
        <taxon>Fungi</taxon>
        <taxon>Dikarya</taxon>
        <taxon>Ascomycota</taxon>
        <taxon>Pezizomycotina</taxon>
        <taxon>Pezizomycetes</taxon>
        <taxon>Pezizales</taxon>
        <taxon>Tuberaceae</taxon>
        <taxon>Tuber</taxon>
    </lineage>
</organism>
<evidence type="ECO:0000313" key="2">
    <source>
        <dbReference type="EMBL" id="PWW72969.1"/>
    </source>
</evidence>
<reference evidence="2 3" key="1">
    <citation type="submission" date="2018-03" db="EMBL/GenBank/DDBJ databases">
        <title>Genomes of Pezizomycetes fungi and the evolution of truffles.</title>
        <authorList>
            <person name="Murat C."/>
            <person name="Payen T."/>
            <person name="Noel B."/>
            <person name="Kuo A."/>
            <person name="Martin F.M."/>
        </authorList>
    </citation>
    <scope>NUCLEOTIDE SEQUENCE [LARGE SCALE GENOMIC DNA]</scope>
    <source>
        <strain evidence="2">091103-1</strain>
    </source>
</reference>
<dbReference type="AlphaFoldDB" id="A0A317SEL0"/>
<comment type="caution">
    <text evidence="2">The sequence shown here is derived from an EMBL/GenBank/DDBJ whole genome shotgun (WGS) entry which is preliminary data.</text>
</comment>
<keyword evidence="3" id="KW-1185">Reference proteome</keyword>
<keyword evidence="1" id="KW-0812">Transmembrane</keyword>
<keyword evidence="1" id="KW-0472">Membrane</keyword>
<dbReference type="Proteomes" id="UP000246991">
    <property type="component" value="Unassembled WGS sequence"/>
</dbReference>
<evidence type="ECO:0000313" key="3">
    <source>
        <dbReference type="Proteomes" id="UP000246991"/>
    </source>
</evidence>
<sequence>MGGPGVAGGELTRRPLNWRRRWKYHGGDVGMSAEERISASLPGQRRTRTKITLTTTSFNTSYSFHTWVGFRQIGFLLFCIIIWGVHIPFFYFILSFSLLTTLFSFTSHYF</sequence>
<proteinExistence type="predicted"/>
<feature type="transmembrane region" description="Helical" evidence="1">
    <location>
        <begin position="73"/>
        <end position="94"/>
    </location>
</feature>
<dbReference type="OrthoDB" id="10543661at2759"/>
<name>A0A317SEL0_9PEZI</name>
<accession>A0A317SEL0</accession>
<gene>
    <name evidence="2" type="ORF">C7212DRAFT_300892</name>
</gene>
<dbReference type="EMBL" id="PYWC01000090">
    <property type="protein sequence ID" value="PWW72969.1"/>
    <property type="molecule type" value="Genomic_DNA"/>
</dbReference>
<evidence type="ECO:0000256" key="1">
    <source>
        <dbReference type="SAM" id="Phobius"/>
    </source>
</evidence>
<keyword evidence="1" id="KW-1133">Transmembrane helix</keyword>